<sequence>MRVAVVGGGISGAAIARAVQERGGEARLLSRATGFDVLRDDPHRALAGADAIVEATGLFTTSARRATRFFEGSTRAVGGAARESGARHVLLSIVGCTLPEVQGYGYFAGKTAQEAAARATGADLAIVRTTQWFEFARQNLARMRFGPVALVPGMRIQPVALDAVAGVVADVALGARPGPVVEVAGPAVTTLWEMTRALEDPGVRPVPLPIPGRLGRAFAGSALLPGSAVEVVGPRFADRGGR</sequence>
<accession>A0A251Y8V5</accession>
<comment type="caution">
    <text evidence="1">The sequence shown here is derived from an EMBL/GenBank/DDBJ whole genome shotgun (WGS) entry which is preliminary data.</text>
</comment>
<dbReference type="RefSeq" id="WP_086521266.1">
    <property type="nucleotide sequence ID" value="NZ_MDJW01000008.1"/>
</dbReference>
<dbReference type="Gene3D" id="3.40.50.720">
    <property type="entry name" value="NAD(P)-binding Rossmann-like Domain"/>
    <property type="match status" value="1"/>
</dbReference>
<evidence type="ECO:0000313" key="2">
    <source>
        <dbReference type="Proteomes" id="UP000194837"/>
    </source>
</evidence>
<dbReference type="PANTHER" id="PTHR12126">
    <property type="entry name" value="NADH-UBIQUINONE OXIDOREDUCTASE 39 KDA SUBUNIT-RELATED"/>
    <property type="match status" value="1"/>
</dbReference>
<gene>
    <name evidence="1" type="ORF">BFL34_01502</name>
</gene>
<organism evidence="1 2">
    <name type="scientific">Clavibacter michiganensis</name>
    <dbReference type="NCBI Taxonomy" id="28447"/>
    <lineage>
        <taxon>Bacteria</taxon>
        <taxon>Bacillati</taxon>
        <taxon>Actinomycetota</taxon>
        <taxon>Actinomycetes</taxon>
        <taxon>Micrococcales</taxon>
        <taxon>Microbacteriaceae</taxon>
        <taxon>Clavibacter</taxon>
    </lineage>
</organism>
<dbReference type="EMBL" id="MDJW01000008">
    <property type="protein sequence ID" value="OUE20684.1"/>
    <property type="molecule type" value="Genomic_DNA"/>
</dbReference>
<protein>
    <recommendedName>
        <fullName evidence="3">NADH(P)-binding protein</fullName>
    </recommendedName>
</protein>
<dbReference type="PANTHER" id="PTHR12126:SF16">
    <property type="entry name" value="MIOREX COMPLEX COMPONENT 2"/>
    <property type="match status" value="1"/>
</dbReference>
<dbReference type="InterPro" id="IPR051207">
    <property type="entry name" value="ComplexI_NDUFA9_subunit"/>
</dbReference>
<dbReference type="InterPro" id="IPR036291">
    <property type="entry name" value="NAD(P)-bd_dom_sf"/>
</dbReference>
<evidence type="ECO:0008006" key="3">
    <source>
        <dbReference type="Google" id="ProtNLM"/>
    </source>
</evidence>
<proteinExistence type="predicted"/>
<dbReference type="Proteomes" id="UP000194837">
    <property type="component" value="Unassembled WGS sequence"/>
</dbReference>
<dbReference type="GO" id="GO:0044877">
    <property type="term" value="F:protein-containing complex binding"/>
    <property type="evidence" value="ECO:0007669"/>
    <property type="project" value="TreeGrafter"/>
</dbReference>
<evidence type="ECO:0000313" key="1">
    <source>
        <dbReference type="EMBL" id="OUE20684.1"/>
    </source>
</evidence>
<dbReference type="AlphaFoldDB" id="A0A251Y8V5"/>
<name>A0A251Y8V5_9MICO</name>
<reference evidence="1 2" key="1">
    <citation type="submission" date="2016-08" db="EMBL/GenBank/DDBJ databases">
        <title>Genome sequence of Clavibacter michiganensis spp strain CFBP7494.</title>
        <authorList>
            <person name="Thapa S.P."/>
            <person name="Coaker G."/>
            <person name="Jacques M.-A."/>
        </authorList>
    </citation>
    <scope>NUCLEOTIDE SEQUENCE [LARGE SCALE GENOMIC DNA]</scope>
    <source>
        <strain evidence="1">CFBP7494</strain>
    </source>
</reference>
<dbReference type="SUPFAM" id="SSF51735">
    <property type="entry name" value="NAD(P)-binding Rossmann-fold domains"/>
    <property type="match status" value="1"/>
</dbReference>